<organism evidence="1 3">
    <name type="scientific">Archangium gephyra</name>
    <dbReference type="NCBI Taxonomy" id="48"/>
    <lineage>
        <taxon>Bacteria</taxon>
        <taxon>Pseudomonadati</taxon>
        <taxon>Myxococcota</taxon>
        <taxon>Myxococcia</taxon>
        <taxon>Myxococcales</taxon>
        <taxon>Cystobacterineae</taxon>
        <taxon>Archangiaceae</taxon>
        <taxon>Archangium</taxon>
    </lineage>
</organism>
<sequence length="257" mass="28151">MRLRTGLAVGVMLGAGVGVAGSRSVLREEARVKVDGVTERWRLEWRTPPELGCFETGGVSCPCEGFAQGERGELELVRARPGRPAERLPLTPLFGPSAPGEAPPQALLRGWKPASDDEYLDPDERLRVLQRRKRVRAMVLGDYDHDGQAREFVLQTQAYGCGLREAVLIGVDRRDGRVRALGTAEHPDTPLVLEPETWALLRGSARIESVETPCGDHGSELERVLRVHADEKGLHATSELYQCTDTGRGALDSSEVL</sequence>
<dbReference type="EMBL" id="QUMU01000004">
    <property type="protein sequence ID" value="REG33374.1"/>
    <property type="molecule type" value="Genomic_DNA"/>
</dbReference>
<reference evidence="1 3" key="1">
    <citation type="submission" date="2015-05" db="EMBL/GenBank/DDBJ databases">
        <title>Genome assembly of Archangium gephyra DSM 2261.</title>
        <authorList>
            <person name="Sharma G."/>
            <person name="Subramanian S."/>
        </authorList>
    </citation>
    <scope>NUCLEOTIDE SEQUENCE [LARGE SCALE GENOMIC DNA]</scope>
    <source>
        <strain evidence="1 3">DSM 2261</strain>
    </source>
</reference>
<proteinExistence type="predicted"/>
<keyword evidence="4" id="KW-1185">Reference proteome</keyword>
<evidence type="ECO:0000313" key="1">
    <source>
        <dbReference type="EMBL" id="AKI99913.1"/>
    </source>
</evidence>
<dbReference type="KEGG" id="age:AA314_01540"/>
<name>A0AAC8Q2Q1_9BACT</name>
<reference evidence="2 4" key="2">
    <citation type="submission" date="2018-08" db="EMBL/GenBank/DDBJ databases">
        <title>Genomic Encyclopedia of Archaeal and Bacterial Type Strains, Phase II (KMG-II): from individual species to whole genera.</title>
        <authorList>
            <person name="Goeker M."/>
        </authorList>
    </citation>
    <scope>NUCLEOTIDE SEQUENCE [LARGE SCALE GENOMIC DNA]</scope>
    <source>
        <strain evidence="2 4">DSM 2261</strain>
    </source>
</reference>
<dbReference type="AlphaFoldDB" id="A0AAC8Q2Q1"/>
<dbReference type="Proteomes" id="UP000256345">
    <property type="component" value="Unassembled WGS sequence"/>
</dbReference>
<dbReference type="Proteomes" id="UP000035579">
    <property type="component" value="Chromosome"/>
</dbReference>
<protein>
    <submittedName>
        <fullName evidence="1">Uncharacterized protein</fullName>
    </submittedName>
</protein>
<accession>A0AAC8Q2Q1</accession>
<evidence type="ECO:0000313" key="3">
    <source>
        <dbReference type="Proteomes" id="UP000035579"/>
    </source>
</evidence>
<dbReference type="RefSeq" id="WP_047854874.1">
    <property type="nucleotide sequence ID" value="NZ_CP011509.1"/>
</dbReference>
<evidence type="ECO:0000313" key="4">
    <source>
        <dbReference type="Proteomes" id="UP000256345"/>
    </source>
</evidence>
<evidence type="ECO:0000313" key="2">
    <source>
        <dbReference type="EMBL" id="REG33374.1"/>
    </source>
</evidence>
<dbReference type="EMBL" id="CP011509">
    <property type="protein sequence ID" value="AKI99913.1"/>
    <property type="molecule type" value="Genomic_DNA"/>
</dbReference>
<gene>
    <name evidence="1" type="ORF">AA314_01540</name>
    <name evidence="2" type="ORF">ATI61_104665</name>
</gene>